<dbReference type="PANTHER" id="PTHR40980:SF3">
    <property type="entry name" value="TONB-DEPENDENT RECEPTOR-LIKE BETA-BARREL DOMAIN-CONTAINING PROTEIN"/>
    <property type="match status" value="1"/>
</dbReference>
<dbReference type="InterPro" id="IPR000531">
    <property type="entry name" value="Beta-barrel_TonB"/>
</dbReference>
<dbReference type="PANTHER" id="PTHR40980">
    <property type="entry name" value="PLUG DOMAIN-CONTAINING PROTEIN"/>
    <property type="match status" value="1"/>
</dbReference>
<feature type="domain" description="TonB-dependent receptor plug" evidence="6">
    <location>
        <begin position="35"/>
        <end position="147"/>
    </location>
</feature>
<evidence type="ECO:0000259" key="6">
    <source>
        <dbReference type="Pfam" id="PF07715"/>
    </source>
</evidence>
<evidence type="ECO:0000313" key="7">
    <source>
        <dbReference type="EMBL" id="GAA0569914.1"/>
    </source>
</evidence>
<comment type="similarity">
    <text evidence="4">Belongs to the TonB-dependent receptor family.</text>
</comment>
<organism evidence="7 8">
    <name type="scientific">Rhizomicrobium electricum</name>
    <dbReference type="NCBI Taxonomy" id="480070"/>
    <lineage>
        <taxon>Bacteria</taxon>
        <taxon>Pseudomonadati</taxon>
        <taxon>Pseudomonadota</taxon>
        <taxon>Alphaproteobacteria</taxon>
        <taxon>Micropepsales</taxon>
        <taxon>Micropepsaceae</taxon>
        <taxon>Rhizomicrobium</taxon>
    </lineage>
</organism>
<dbReference type="Pfam" id="PF00593">
    <property type="entry name" value="TonB_dep_Rec_b-barrel"/>
    <property type="match status" value="1"/>
</dbReference>
<evidence type="ECO:0000256" key="4">
    <source>
        <dbReference type="RuleBase" id="RU003357"/>
    </source>
</evidence>
<dbReference type="InterPro" id="IPR036942">
    <property type="entry name" value="Beta-barrel_TonB_sf"/>
</dbReference>
<dbReference type="Gene3D" id="2.170.130.10">
    <property type="entry name" value="TonB-dependent receptor, plug domain"/>
    <property type="match status" value="1"/>
</dbReference>
<evidence type="ECO:0000313" key="8">
    <source>
        <dbReference type="Proteomes" id="UP001499951"/>
    </source>
</evidence>
<sequence>MLAGTAALAQEGGDIETVYVTGYRASLEKSLDIKRAATEMVDAISAEDVGKFPDSNLAESLQRLPGIAVDRDNGEGRTITVRGLNADFTRVTVNGLEALSTSGSSQSGDDPNRSRQFDFNTFASELFSGLKVHKSQAADVDEGSLGATVELTTGHPFDIGDKAVVSLQNAWYEQGKPFNPRISGLFSKTFLGGRLGVLVSSAYNMRHQVLDGYMRQAGQSDFLYRQVYFYGPKNGSSTVGYRVANGSEYYYPTRFGFSAPSTATCNAANTSDLNSIIPGQSLANTDVCNAFRGSNTTAYNTVVKNTAGLSTGLMAMGSNYKTYYSSAGVADAYQPFVTMIPSLANLNKRDLYQSRLGNTASVQWQPTDHTLIVADVLYASTYQDSVNYQVGLIGTNRANQTQQLAAVTSSTASGFATSVNTAFKQNGYYKCANSSGVAGYADVACNSGDLYNYYVAKTGSVSGALQNLISFVGKPTTKIANAEVSNNQATYLQMANIDLRSAADQAKYTTEFVQSTLRAEQQFTEKLKADLTFGYSQSRNKQIGILAEFNNMDVGTYDATTGTCTGCFTYDARNGGEMPELGFSADGTNTVADAGYWDVVKGFSAMRHYIWGTVNKFRTASANVSYSVIDQLDLKAGMSARIYDFNTYKTIRVVPDTYNLGLDQINAAGGTNYTVADLGQRLSFGSGIDAPEGTPSAMYVPDLDKFRAIYGLGDNSVKVFGSGATAVEQNNVSNSDYTQNAGSAYAATYKVSEHDKAYYAQADFHNIMILARELRGNIGLRFVTTEVQADGRSYLPGVYATAHSSYNDLLPSANLSYSLTDDMMIRFAASKVMARPQLAAMSPSITSISIPSTVPFTTGTVTMGNPNLKPFRANTFDFSYEWYFDEGSAISVAVFSKWIKGIIQQVTTPAVPISQVLSSNARTDLAAYYAGLGTTAGTTQHDFLLDDTNSFDVTRFENTGNGVLNGIEITWQQQLNFLPAPFDGFGLNANYTLLHSKMNYLLRPAVLSNGAVSSPAVYGPGPWVGASPVAWNWTVFYDGKDWENRPWSGRISGAYRSQFAYKYPIATGTANPGYSDSPLVNDYIYTKSTFNLDASFSWDYTDWMQFRIDAMNLTNQTESRSAYTNLADPASAYYAATGRQVFAGVRLKY</sequence>
<evidence type="ECO:0008006" key="9">
    <source>
        <dbReference type="Google" id="ProtNLM"/>
    </source>
</evidence>
<comment type="subcellular location">
    <subcellularLocation>
        <location evidence="1 4">Cell outer membrane</location>
    </subcellularLocation>
</comment>
<comment type="caution">
    <text evidence="7">The sequence shown here is derived from an EMBL/GenBank/DDBJ whole genome shotgun (WGS) entry which is preliminary data.</text>
</comment>
<keyword evidence="2 4" id="KW-0472">Membrane</keyword>
<keyword evidence="4" id="KW-0798">TonB box</keyword>
<dbReference type="InterPro" id="IPR012910">
    <property type="entry name" value="Plug_dom"/>
</dbReference>
<evidence type="ECO:0000256" key="3">
    <source>
        <dbReference type="ARBA" id="ARBA00023237"/>
    </source>
</evidence>
<gene>
    <name evidence="7" type="ORF">GCM10008942_18340</name>
</gene>
<keyword evidence="3" id="KW-0998">Cell outer membrane</keyword>
<accession>A0ABN1EMP3</accession>
<dbReference type="EMBL" id="BAAADD010000004">
    <property type="protein sequence ID" value="GAA0569914.1"/>
    <property type="molecule type" value="Genomic_DNA"/>
</dbReference>
<evidence type="ECO:0000256" key="1">
    <source>
        <dbReference type="ARBA" id="ARBA00004442"/>
    </source>
</evidence>
<dbReference type="InterPro" id="IPR037066">
    <property type="entry name" value="Plug_dom_sf"/>
</dbReference>
<dbReference type="Gene3D" id="2.40.170.20">
    <property type="entry name" value="TonB-dependent receptor, beta-barrel domain"/>
    <property type="match status" value="1"/>
</dbReference>
<evidence type="ECO:0000256" key="2">
    <source>
        <dbReference type="ARBA" id="ARBA00023136"/>
    </source>
</evidence>
<reference evidence="7 8" key="1">
    <citation type="journal article" date="2019" name="Int. J. Syst. Evol. Microbiol.">
        <title>The Global Catalogue of Microorganisms (GCM) 10K type strain sequencing project: providing services to taxonomists for standard genome sequencing and annotation.</title>
        <authorList>
            <consortium name="The Broad Institute Genomics Platform"/>
            <consortium name="The Broad Institute Genome Sequencing Center for Infectious Disease"/>
            <person name="Wu L."/>
            <person name="Ma J."/>
        </authorList>
    </citation>
    <scope>NUCLEOTIDE SEQUENCE [LARGE SCALE GENOMIC DNA]</scope>
    <source>
        <strain evidence="7 8">JCM 15089</strain>
    </source>
</reference>
<dbReference type="Pfam" id="PF07715">
    <property type="entry name" value="Plug"/>
    <property type="match status" value="1"/>
</dbReference>
<dbReference type="RefSeq" id="WP_166929496.1">
    <property type="nucleotide sequence ID" value="NZ_BAAADD010000004.1"/>
</dbReference>
<evidence type="ECO:0000259" key="5">
    <source>
        <dbReference type="Pfam" id="PF00593"/>
    </source>
</evidence>
<dbReference type="Proteomes" id="UP001499951">
    <property type="component" value="Unassembled WGS sequence"/>
</dbReference>
<dbReference type="SUPFAM" id="SSF56935">
    <property type="entry name" value="Porins"/>
    <property type="match status" value="1"/>
</dbReference>
<keyword evidence="8" id="KW-1185">Reference proteome</keyword>
<protein>
    <recommendedName>
        <fullName evidence="9">TonB-dependent receptor</fullName>
    </recommendedName>
</protein>
<name>A0ABN1EMP3_9PROT</name>
<feature type="domain" description="TonB-dependent receptor-like beta-barrel" evidence="5">
    <location>
        <begin position="616"/>
        <end position="1113"/>
    </location>
</feature>
<proteinExistence type="inferred from homology"/>